<feature type="compositionally biased region" description="Basic and acidic residues" evidence="2">
    <location>
        <begin position="231"/>
        <end position="242"/>
    </location>
</feature>
<dbReference type="Proteomes" id="UP000008820">
    <property type="component" value="Chromosome 1"/>
</dbReference>
<evidence type="ECO:0000313" key="3">
    <source>
        <dbReference type="EnsemblMetazoa" id="AAEL009153-PA"/>
    </source>
</evidence>
<dbReference type="PANTHER" id="PTHR21838">
    <property type="entry name" value="COILED-COIL DOMAIN-CONTAINING PROTEIN 137"/>
    <property type="match status" value="1"/>
</dbReference>
<evidence type="ECO:0000313" key="4">
    <source>
        <dbReference type="Proteomes" id="UP000008820"/>
    </source>
</evidence>
<feature type="compositionally biased region" description="Basic residues" evidence="2">
    <location>
        <begin position="7"/>
        <end position="19"/>
    </location>
</feature>
<keyword evidence="1" id="KW-0175">Coiled coil</keyword>
<gene>
    <name evidence="3" type="primary">5571561</name>
</gene>
<name>A0A1S4FLH6_AEDAE</name>
<feature type="region of interest" description="Disordered" evidence="2">
    <location>
        <begin position="1"/>
        <end position="105"/>
    </location>
</feature>
<protein>
    <submittedName>
        <fullName evidence="3">Uncharacterized protein</fullName>
    </submittedName>
</protein>
<proteinExistence type="predicted"/>
<dbReference type="GO" id="GO:0005634">
    <property type="term" value="C:nucleus"/>
    <property type="evidence" value="ECO:0007669"/>
    <property type="project" value="TreeGrafter"/>
</dbReference>
<dbReference type="VEuPathDB" id="VectorBase:AAEL009153"/>
<feature type="region of interest" description="Disordered" evidence="2">
    <location>
        <begin position="218"/>
        <end position="306"/>
    </location>
</feature>
<keyword evidence="4" id="KW-1185">Reference proteome</keyword>
<feature type="compositionally biased region" description="Basic and acidic residues" evidence="2">
    <location>
        <begin position="20"/>
        <end position="48"/>
    </location>
</feature>
<dbReference type="EnsemblMetazoa" id="AAEL009153-RA">
    <property type="protein sequence ID" value="AAEL009153-PA"/>
    <property type="gene ID" value="AAEL009153"/>
</dbReference>
<dbReference type="PANTHER" id="PTHR21838:SF2">
    <property type="entry name" value="COILED-COIL DOMAIN-CONTAINING PROTEIN 137"/>
    <property type="match status" value="1"/>
</dbReference>
<sequence>MAVFGPNKRRKIPVPKRHGVRDPLKKLAEREAAIKDKINNPPRERDVQEVSNRFKKFVQLKEQTKNHTANKHPSHGQHQQPKARREPKRSQLQVGDSVVRQLPKEPEEAFLARASKLQQDRVTEAKFSSKFNVDIERDESTGAVRLKKRKTHEIDELLKKKAEEAKGFKKKKKVKEENKKLTLAEKKALKKQKIRRKKRSEEDKLLEEYQLDNIAFGEVVDGPPTLNTKPRHADKLEGEPRPGKKRLLLHSLLDPSKDEDDAQDAEPQRKKSKKNVPSQAQKIDLKGKRKNLPVCTRMKLEREQQSVIEMYRKMKKSKNQGT</sequence>
<dbReference type="AlphaFoldDB" id="A0A1S4FLH6"/>
<feature type="compositionally biased region" description="Basic residues" evidence="2">
    <location>
        <begin position="68"/>
        <end position="87"/>
    </location>
</feature>
<accession>A0A1S4FLH6</accession>
<feature type="coiled-coil region" evidence="1">
    <location>
        <begin position="158"/>
        <end position="191"/>
    </location>
</feature>
<evidence type="ECO:0000256" key="2">
    <source>
        <dbReference type="SAM" id="MobiDB-lite"/>
    </source>
</evidence>
<dbReference type="FunCoup" id="A0A1S4FLH6">
    <property type="interactions" value="1411"/>
</dbReference>
<evidence type="ECO:0000256" key="1">
    <source>
        <dbReference type="SAM" id="Coils"/>
    </source>
</evidence>
<reference evidence="3 4" key="1">
    <citation type="submission" date="2017-06" db="EMBL/GenBank/DDBJ databases">
        <title>Aedes aegypti genome working group (AGWG) sequencing and assembly.</title>
        <authorList>
            <consortium name="Aedes aegypti Genome Working Group (AGWG)"/>
            <person name="Matthews B.J."/>
        </authorList>
    </citation>
    <scope>NUCLEOTIDE SEQUENCE [LARGE SCALE GENOMIC DNA]</scope>
    <source>
        <strain evidence="3 4">LVP_AGWG</strain>
    </source>
</reference>
<organism evidence="3 4">
    <name type="scientific">Aedes aegypti</name>
    <name type="common">Yellowfever mosquito</name>
    <name type="synonym">Culex aegypti</name>
    <dbReference type="NCBI Taxonomy" id="7159"/>
    <lineage>
        <taxon>Eukaryota</taxon>
        <taxon>Metazoa</taxon>
        <taxon>Ecdysozoa</taxon>
        <taxon>Arthropoda</taxon>
        <taxon>Hexapoda</taxon>
        <taxon>Insecta</taxon>
        <taxon>Pterygota</taxon>
        <taxon>Neoptera</taxon>
        <taxon>Endopterygota</taxon>
        <taxon>Diptera</taxon>
        <taxon>Nematocera</taxon>
        <taxon>Culicoidea</taxon>
        <taxon>Culicidae</taxon>
        <taxon>Culicinae</taxon>
        <taxon>Aedini</taxon>
        <taxon>Aedes</taxon>
        <taxon>Stegomyia</taxon>
    </lineage>
</organism>
<dbReference type="OrthoDB" id="5876637at2759"/>
<reference evidence="3" key="2">
    <citation type="submission" date="2020-05" db="UniProtKB">
        <authorList>
            <consortium name="EnsemblMetazoa"/>
        </authorList>
    </citation>
    <scope>IDENTIFICATION</scope>
    <source>
        <strain evidence="3">LVP_AGWG</strain>
    </source>
</reference>
<dbReference type="InterPro" id="IPR026680">
    <property type="entry name" value="CCDC137"/>
</dbReference>
<dbReference type="InParanoid" id="A0A1S4FLH6"/>